<name>A0A2Z7CAT5_9LAMI</name>
<evidence type="ECO:0000313" key="1">
    <source>
        <dbReference type="EMBL" id="KZV43988.1"/>
    </source>
</evidence>
<dbReference type="EMBL" id="KQ997555">
    <property type="protein sequence ID" value="KZV43988.1"/>
    <property type="molecule type" value="Genomic_DNA"/>
</dbReference>
<organism evidence="1 2">
    <name type="scientific">Dorcoceras hygrometricum</name>
    <dbReference type="NCBI Taxonomy" id="472368"/>
    <lineage>
        <taxon>Eukaryota</taxon>
        <taxon>Viridiplantae</taxon>
        <taxon>Streptophyta</taxon>
        <taxon>Embryophyta</taxon>
        <taxon>Tracheophyta</taxon>
        <taxon>Spermatophyta</taxon>
        <taxon>Magnoliopsida</taxon>
        <taxon>eudicotyledons</taxon>
        <taxon>Gunneridae</taxon>
        <taxon>Pentapetalae</taxon>
        <taxon>asterids</taxon>
        <taxon>lamiids</taxon>
        <taxon>Lamiales</taxon>
        <taxon>Gesneriaceae</taxon>
        <taxon>Didymocarpoideae</taxon>
        <taxon>Trichosporeae</taxon>
        <taxon>Loxocarpinae</taxon>
        <taxon>Dorcoceras</taxon>
    </lineage>
</organism>
<protein>
    <submittedName>
        <fullName evidence="1">Uncharacterized protein</fullName>
    </submittedName>
</protein>
<evidence type="ECO:0000313" key="2">
    <source>
        <dbReference type="Proteomes" id="UP000250235"/>
    </source>
</evidence>
<sequence>MYMSMIICLSSCAPHGFEFFCMASVHVLLEGSGLVVKWFMVVLGVAFRGSTWRFKGRTGGLKIYTVQCVFTMCRVRLVLSLRAASSGHGWGQVGGIRVSMPAGCSAEADVNASQCSCSAKRKRCRFVVATGCPAVRDFRYCSLLLIYVIRLWCTRTMPPHRYREQQQDDDLPPPPPQMTAFERANVEMLAGITRLLECQTERSDGKSHEEDVAERFRK</sequence>
<reference evidence="1 2" key="1">
    <citation type="journal article" date="2015" name="Proc. Natl. Acad. Sci. U.S.A.">
        <title>The resurrection genome of Boea hygrometrica: A blueprint for survival of dehydration.</title>
        <authorList>
            <person name="Xiao L."/>
            <person name="Yang G."/>
            <person name="Zhang L."/>
            <person name="Yang X."/>
            <person name="Zhao S."/>
            <person name="Ji Z."/>
            <person name="Zhou Q."/>
            <person name="Hu M."/>
            <person name="Wang Y."/>
            <person name="Chen M."/>
            <person name="Xu Y."/>
            <person name="Jin H."/>
            <person name="Xiao X."/>
            <person name="Hu G."/>
            <person name="Bao F."/>
            <person name="Hu Y."/>
            <person name="Wan P."/>
            <person name="Li L."/>
            <person name="Deng X."/>
            <person name="Kuang T."/>
            <person name="Xiang C."/>
            <person name="Zhu J.K."/>
            <person name="Oliver M.J."/>
            <person name="He Y."/>
        </authorList>
    </citation>
    <scope>NUCLEOTIDE SEQUENCE [LARGE SCALE GENOMIC DNA]</scope>
    <source>
        <strain evidence="2">cv. XS01</strain>
    </source>
</reference>
<dbReference type="Proteomes" id="UP000250235">
    <property type="component" value="Unassembled WGS sequence"/>
</dbReference>
<accession>A0A2Z7CAT5</accession>
<keyword evidence="2" id="KW-1185">Reference proteome</keyword>
<gene>
    <name evidence="1" type="ORF">F511_34111</name>
</gene>
<proteinExistence type="predicted"/>
<dbReference type="AlphaFoldDB" id="A0A2Z7CAT5"/>